<organism evidence="1 2">
    <name type="scientific">Natronorubrum sediminis</name>
    <dbReference type="NCBI Taxonomy" id="640943"/>
    <lineage>
        <taxon>Archaea</taxon>
        <taxon>Methanobacteriati</taxon>
        <taxon>Methanobacteriota</taxon>
        <taxon>Stenosarchaea group</taxon>
        <taxon>Halobacteria</taxon>
        <taxon>Halobacteriales</taxon>
        <taxon>Natrialbaceae</taxon>
        <taxon>Natronorubrum</taxon>
    </lineage>
</organism>
<evidence type="ECO:0000313" key="1">
    <source>
        <dbReference type="EMBL" id="SEH11074.1"/>
    </source>
</evidence>
<sequence length="45" mass="5193">MKGYDRESFTSEYQYTFIDLNSLLLSAVGWIVSDVEWNAGAVEWT</sequence>
<keyword evidence="2" id="KW-1185">Reference proteome</keyword>
<gene>
    <name evidence="1" type="ORF">SAMN04487967_0182</name>
</gene>
<reference evidence="2" key="1">
    <citation type="submission" date="2016-10" db="EMBL/GenBank/DDBJ databases">
        <authorList>
            <person name="Varghese N."/>
            <person name="Submissions S."/>
        </authorList>
    </citation>
    <scope>NUCLEOTIDE SEQUENCE [LARGE SCALE GENOMIC DNA]</scope>
    <source>
        <strain evidence="2">CGMCC 1.8981</strain>
    </source>
</reference>
<accession>A0A1H6FMT0</accession>
<dbReference type="Proteomes" id="UP000199112">
    <property type="component" value="Unassembled WGS sequence"/>
</dbReference>
<name>A0A1H6FMT0_9EURY</name>
<protein>
    <submittedName>
        <fullName evidence="1">Uncharacterized protein</fullName>
    </submittedName>
</protein>
<evidence type="ECO:0000313" key="2">
    <source>
        <dbReference type="Proteomes" id="UP000199112"/>
    </source>
</evidence>
<proteinExistence type="predicted"/>
<dbReference type="AlphaFoldDB" id="A0A1H6FMT0"/>
<dbReference type="EMBL" id="FNWL01000001">
    <property type="protein sequence ID" value="SEH11074.1"/>
    <property type="molecule type" value="Genomic_DNA"/>
</dbReference>